<evidence type="ECO:0000256" key="1">
    <source>
        <dbReference type="SAM" id="MobiDB-lite"/>
    </source>
</evidence>
<dbReference type="InterPro" id="IPR002156">
    <property type="entry name" value="RNaseH_domain"/>
</dbReference>
<evidence type="ECO:0000313" key="3">
    <source>
        <dbReference type="EMBL" id="CAL1391570.1"/>
    </source>
</evidence>
<dbReference type="Gene3D" id="3.30.420.10">
    <property type="entry name" value="Ribonuclease H-like superfamily/Ribonuclease H"/>
    <property type="match status" value="1"/>
</dbReference>
<proteinExistence type="predicted"/>
<organism evidence="3 4">
    <name type="scientific">Linum trigynum</name>
    <dbReference type="NCBI Taxonomy" id="586398"/>
    <lineage>
        <taxon>Eukaryota</taxon>
        <taxon>Viridiplantae</taxon>
        <taxon>Streptophyta</taxon>
        <taxon>Embryophyta</taxon>
        <taxon>Tracheophyta</taxon>
        <taxon>Spermatophyta</taxon>
        <taxon>Magnoliopsida</taxon>
        <taxon>eudicotyledons</taxon>
        <taxon>Gunneridae</taxon>
        <taxon>Pentapetalae</taxon>
        <taxon>rosids</taxon>
        <taxon>fabids</taxon>
        <taxon>Malpighiales</taxon>
        <taxon>Linaceae</taxon>
        <taxon>Linum</taxon>
    </lineage>
</organism>
<dbReference type="AlphaFoldDB" id="A0AAV2F1I3"/>
<dbReference type="Proteomes" id="UP001497516">
    <property type="component" value="Chromosome 6"/>
</dbReference>
<dbReference type="SUPFAM" id="SSF53098">
    <property type="entry name" value="Ribonuclease H-like"/>
    <property type="match status" value="1"/>
</dbReference>
<dbReference type="GO" id="GO:0004523">
    <property type="term" value="F:RNA-DNA hybrid ribonuclease activity"/>
    <property type="evidence" value="ECO:0007669"/>
    <property type="project" value="InterPro"/>
</dbReference>
<dbReference type="InterPro" id="IPR036397">
    <property type="entry name" value="RNaseH_sf"/>
</dbReference>
<evidence type="ECO:0000313" key="4">
    <source>
        <dbReference type="Proteomes" id="UP001497516"/>
    </source>
</evidence>
<dbReference type="InterPro" id="IPR044730">
    <property type="entry name" value="RNase_H-like_dom_plant"/>
</dbReference>
<dbReference type="PANTHER" id="PTHR47074:SF75">
    <property type="entry name" value="RNASE H TYPE-1 DOMAIN-CONTAINING PROTEIN"/>
    <property type="match status" value="1"/>
</dbReference>
<reference evidence="3 4" key="1">
    <citation type="submission" date="2024-04" db="EMBL/GenBank/DDBJ databases">
        <authorList>
            <person name="Fracassetti M."/>
        </authorList>
    </citation>
    <scope>NUCLEOTIDE SEQUENCE [LARGE SCALE GENOMIC DNA]</scope>
</reference>
<dbReference type="PANTHER" id="PTHR47074">
    <property type="entry name" value="BNAC02G40300D PROTEIN"/>
    <property type="match status" value="1"/>
</dbReference>
<evidence type="ECO:0000259" key="2">
    <source>
        <dbReference type="Pfam" id="PF13456"/>
    </source>
</evidence>
<dbReference type="GO" id="GO:0003676">
    <property type="term" value="F:nucleic acid binding"/>
    <property type="evidence" value="ECO:0007669"/>
    <property type="project" value="InterPro"/>
</dbReference>
<gene>
    <name evidence="3" type="ORF">LTRI10_LOCUS32284</name>
</gene>
<dbReference type="CDD" id="cd06222">
    <property type="entry name" value="RNase_H_like"/>
    <property type="match status" value="1"/>
</dbReference>
<dbReference type="EMBL" id="OZ034819">
    <property type="protein sequence ID" value="CAL1391570.1"/>
    <property type="molecule type" value="Genomic_DNA"/>
</dbReference>
<dbReference type="InterPro" id="IPR012337">
    <property type="entry name" value="RNaseH-like_sf"/>
</dbReference>
<dbReference type="Pfam" id="PF13456">
    <property type="entry name" value="RVT_3"/>
    <property type="match status" value="1"/>
</dbReference>
<sequence length="249" mass="28013">MMRAIPMDLAWRNLFFTPHISKNDVAFIVFLFWRIWKGRCKATYGHVLYKSHFLYRQLLAQVEEWRMAEAQKIQRSEEVRRSMPYSSTGQGPHSRRTDVSLPSEGILVRFDGAKKITQGCATGFVGFSGDGNIAFAVGKFYQGISDAYISELLAIRDAMKWCLTHNFLTVVFGGDSQLVIKDVTSKKASHSRVGAILEGVHSLLTSFLSVSCLFAPRSFNRAAHLVAKQALLSGVRLHTDYRSLLVSFL</sequence>
<feature type="region of interest" description="Disordered" evidence="1">
    <location>
        <begin position="78"/>
        <end position="98"/>
    </location>
</feature>
<dbReference type="InterPro" id="IPR052929">
    <property type="entry name" value="RNase_H-like_EbsB-rel"/>
</dbReference>
<protein>
    <recommendedName>
        <fullName evidence="2">RNase H type-1 domain-containing protein</fullName>
    </recommendedName>
</protein>
<feature type="domain" description="RNase H type-1" evidence="2">
    <location>
        <begin position="110"/>
        <end position="230"/>
    </location>
</feature>
<keyword evidence="4" id="KW-1185">Reference proteome</keyword>
<accession>A0AAV2F1I3</accession>
<name>A0AAV2F1I3_9ROSI</name>